<dbReference type="AlphaFoldDB" id="A0A8D0CBW2"/>
<dbReference type="GO" id="GO:0032689">
    <property type="term" value="P:negative regulation of type II interferon production"/>
    <property type="evidence" value="ECO:0007669"/>
    <property type="project" value="TreeGrafter"/>
</dbReference>
<keyword evidence="6" id="KW-1185">Reference proteome</keyword>
<dbReference type="GO" id="GO:0005634">
    <property type="term" value="C:nucleus"/>
    <property type="evidence" value="ECO:0007669"/>
    <property type="project" value="TreeGrafter"/>
</dbReference>
<organism evidence="5 6">
    <name type="scientific">Salvator merianae</name>
    <name type="common">Argentine black and white tegu</name>
    <name type="synonym">Tupinambis merianae</name>
    <dbReference type="NCBI Taxonomy" id="96440"/>
    <lineage>
        <taxon>Eukaryota</taxon>
        <taxon>Metazoa</taxon>
        <taxon>Chordata</taxon>
        <taxon>Craniata</taxon>
        <taxon>Vertebrata</taxon>
        <taxon>Euteleostomi</taxon>
        <taxon>Lepidosauria</taxon>
        <taxon>Squamata</taxon>
        <taxon>Bifurcata</taxon>
        <taxon>Unidentata</taxon>
        <taxon>Episquamata</taxon>
        <taxon>Laterata</taxon>
        <taxon>Teiioidea</taxon>
        <taxon>Teiidae</taxon>
        <taxon>Salvator</taxon>
    </lineage>
</organism>
<keyword evidence="2" id="KW-0677">Repeat</keyword>
<accession>A0A8D0CBW2</accession>
<protein>
    <recommendedName>
        <fullName evidence="3">Galectin</fullName>
    </recommendedName>
</protein>
<feature type="domain" description="Galectin" evidence="4">
    <location>
        <begin position="172"/>
        <end position="300"/>
    </location>
</feature>
<evidence type="ECO:0000256" key="3">
    <source>
        <dbReference type="RuleBase" id="RU102079"/>
    </source>
</evidence>
<dbReference type="SMART" id="SM00908">
    <property type="entry name" value="Gal-bind_lectin"/>
    <property type="match status" value="2"/>
</dbReference>
<dbReference type="Proteomes" id="UP000694421">
    <property type="component" value="Unplaced"/>
</dbReference>
<dbReference type="SMART" id="SM00276">
    <property type="entry name" value="GLECT"/>
    <property type="match status" value="2"/>
</dbReference>
<evidence type="ECO:0000313" key="5">
    <source>
        <dbReference type="Ensembl" id="ENSSMRP00000016975.1"/>
    </source>
</evidence>
<dbReference type="GO" id="GO:0010628">
    <property type="term" value="P:positive regulation of gene expression"/>
    <property type="evidence" value="ECO:0007669"/>
    <property type="project" value="TreeGrafter"/>
</dbReference>
<reference evidence="5" key="2">
    <citation type="submission" date="2025-09" db="UniProtKB">
        <authorList>
            <consortium name="Ensembl"/>
        </authorList>
    </citation>
    <scope>IDENTIFICATION</scope>
</reference>
<dbReference type="GO" id="GO:0030246">
    <property type="term" value="F:carbohydrate binding"/>
    <property type="evidence" value="ECO:0007669"/>
    <property type="project" value="UniProtKB-UniRule"/>
</dbReference>
<reference evidence="5" key="1">
    <citation type="submission" date="2025-08" db="UniProtKB">
        <authorList>
            <consortium name="Ensembl"/>
        </authorList>
    </citation>
    <scope>IDENTIFICATION</scope>
</reference>
<sequence length="300" mass="33344">MAAPPALYYKPPLPFTGAICGGMRDGLIVVISGSVLQSCCRFQINFQCGSGQVPQTEVAFHFNPRFDEGGCVVCNSFERGKWQQEERTYEMPFCPGQAFEIRILVTYSSFLVAVNGKHFLEFKHRIPLCRVDTINVSGDLSVASISFQGPPSAICPSVPGLDFPQQTYPVPFRAPIYGGLFTSKSVIIAGKVLPEATRFHINLKAGDNIAFHLNPRFNENVVVRNSKFNGSWGLEERNMPAGMPLFRGQSFTIWMLCEQQGFKVTINGQQQFSYNHRMSNLQGINQLEVEGDVMLTSIQA</sequence>
<dbReference type="OMA" id="GVHWGGR"/>
<evidence type="ECO:0000259" key="4">
    <source>
        <dbReference type="PROSITE" id="PS51304"/>
    </source>
</evidence>
<dbReference type="Gene3D" id="2.60.120.200">
    <property type="match status" value="2"/>
</dbReference>
<evidence type="ECO:0000256" key="2">
    <source>
        <dbReference type="ARBA" id="ARBA00022737"/>
    </source>
</evidence>
<keyword evidence="1 3" id="KW-0430">Lectin</keyword>
<dbReference type="Pfam" id="PF00337">
    <property type="entry name" value="Gal-bind_lectin"/>
    <property type="match status" value="2"/>
</dbReference>
<dbReference type="PROSITE" id="PS51304">
    <property type="entry name" value="GALECTIN"/>
    <property type="match status" value="2"/>
</dbReference>
<evidence type="ECO:0000313" key="6">
    <source>
        <dbReference type="Proteomes" id="UP000694421"/>
    </source>
</evidence>
<dbReference type="FunFam" id="2.60.120.200:FF:000023">
    <property type="entry name" value="Galectin"/>
    <property type="match status" value="1"/>
</dbReference>
<name>A0A8D0CBW2_SALMN</name>
<dbReference type="GO" id="GO:0005829">
    <property type="term" value="C:cytosol"/>
    <property type="evidence" value="ECO:0007669"/>
    <property type="project" value="TreeGrafter"/>
</dbReference>
<dbReference type="InterPro" id="IPR013320">
    <property type="entry name" value="ConA-like_dom_sf"/>
</dbReference>
<dbReference type="GO" id="GO:0016936">
    <property type="term" value="F:galactoside binding"/>
    <property type="evidence" value="ECO:0007669"/>
    <property type="project" value="TreeGrafter"/>
</dbReference>
<dbReference type="InterPro" id="IPR044156">
    <property type="entry name" value="Galectin-like"/>
</dbReference>
<dbReference type="Ensembl" id="ENSSMRT00000019862.1">
    <property type="protein sequence ID" value="ENSSMRP00000016975.1"/>
    <property type="gene ID" value="ENSSMRG00000013230.1"/>
</dbReference>
<dbReference type="SUPFAM" id="SSF49899">
    <property type="entry name" value="Concanavalin A-like lectins/glucanases"/>
    <property type="match status" value="2"/>
</dbReference>
<dbReference type="GeneTree" id="ENSGT00940000162258"/>
<proteinExistence type="predicted"/>
<dbReference type="InterPro" id="IPR001079">
    <property type="entry name" value="Galectin_CRD"/>
</dbReference>
<dbReference type="FunFam" id="2.60.120.200:FF:000124">
    <property type="entry name" value="Galectin-4"/>
    <property type="match status" value="1"/>
</dbReference>
<feature type="domain" description="Galectin" evidence="4">
    <location>
        <begin position="15"/>
        <end position="148"/>
    </location>
</feature>
<dbReference type="CDD" id="cd00070">
    <property type="entry name" value="GLECT"/>
    <property type="match status" value="2"/>
</dbReference>
<evidence type="ECO:0000256" key="1">
    <source>
        <dbReference type="ARBA" id="ARBA00022734"/>
    </source>
</evidence>
<dbReference type="GO" id="GO:2000562">
    <property type="term" value="P:negative regulation of CD4-positive, alpha-beta T cell proliferation"/>
    <property type="evidence" value="ECO:0007669"/>
    <property type="project" value="TreeGrafter"/>
</dbReference>
<dbReference type="PANTHER" id="PTHR11346:SF80">
    <property type="entry name" value="GALECTIN-9C"/>
    <property type="match status" value="1"/>
</dbReference>
<dbReference type="PANTHER" id="PTHR11346">
    <property type="entry name" value="GALECTIN"/>
    <property type="match status" value="1"/>
</dbReference>